<dbReference type="PANTHER" id="PTHR30269">
    <property type="entry name" value="TRANSMEMBRANE PROTEIN YFCA"/>
    <property type="match status" value="1"/>
</dbReference>
<evidence type="ECO:0000313" key="9">
    <source>
        <dbReference type="EMBL" id="KAG7349620.1"/>
    </source>
</evidence>
<feature type="transmembrane region" description="Helical" evidence="8">
    <location>
        <begin position="55"/>
        <end position="80"/>
    </location>
</feature>
<comment type="caution">
    <text evidence="9">The sequence shown here is derived from an EMBL/GenBank/DDBJ whole genome shotgun (WGS) entry which is preliminary data.</text>
</comment>
<accession>A0A9K3KUT9</accession>
<keyword evidence="2" id="KW-0813">Transport</keyword>
<organism evidence="9 10">
    <name type="scientific">Nitzschia inconspicua</name>
    <dbReference type="NCBI Taxonomy" id="303405"/>
    <lineage>
        <taxon>Eukaryota</taxon>
        <taxon>Sar</taxon>
        <taxon>Stramenopiles</taxon>
        <taxon>Ochrophyta</taxon>
        <taxon>Bacillariophyta</taxon>
        <taxon>Bacillariophyceae</taxon>
        <taxon>Bacillariophycidae</taxon>
        <taxon>Bacillariales</taxon>
        <taxon>Bacillariaceae</taxon>
        <taxon>Nitzschia</taxon>
    </lineage>
</organism>
<sequence>MSDPMTAYITQAWSLQGQLPLLIVIAALLGLGKGGVPGFATVATAATVATSPTNISGGLGLAVALQVPILTMIDISAAWLHKKDLDWDTIKLLLPLSFVGMGIGQYLDKLLSDAAARLLVGVLLLMILMVQLGKDSIMSFVSGTSTMPSSKLPPSSEEEEADLLRLESGTISGRKDAGRLRRRSSSDDKGLMVMHHDSTSSASTTTISPSKGRVSLSSRPELSRNAQFVWACIVGIVGGAATMLTNAMGPILNVYLLSVVQLSPTAYIGTRAMFFCFLNVGKIPMRFMAGTLGWSMLPLAGFLGIFSVLGVFGAKPIMLSMKEENFVKLELAVVAFSGLRLCYMGLYP</sequence>
<feature type="compositionally biased region" description="Low complexity" evidence="7">
    <location>
        <begin position="199"/>
        <end position="210"/>
    </location>
</feature>
<dbReference type="InterPro" id="IPR002781">
    <property type="entry name" value="TM_pro_TauE-like"/>
</dbReference>
<dbReference type="AlphaFoldDB" id="A0A9K3KUT9"/>
<evidence type="ECO:0000256" key="3">
    <source>
        <dbReference type="ARBA" id="ARBA00022475"/>
    </source>
</evidence>
<evidence type="ECO:0000256" key="6">
    <source>
        <dbReference type="ARBA" id="ARBA00023136"/>
    </source>
</evidence>
<dbReference type="InterPro" id="IPR052017">
    <property type="entry name" value="TSUP"/>
</dbReference>
<evidence type="ECO:0000256" key="7">
    <source>
        <dbReference type="SAM" id="MobiDB-lite"/>
    </source>
</evidence>
<evidence type="ECO:0000313" key="10">
    <source>
        <dbReference type="Proteomes" id="UP000693970"/>
    </source>
</evidence>
<protein>
    <submittedName>
        <fullName evidence="9">Sulfite exporter TauE/SafE</fullName>
    </submittedName>
</protein>
<feature type="transmembrane region" description="Helical" evidence="8">
    <location>
        <begin position="292"/>
        <end position="314"/>
    </location>
</feature>
<feature type="region of interest" description="Disordered" evidence="7">
    <location>
        <begin position="174"/>
        <end position="218"/>
    </location>
</feature>
<keyword evidence="5 8" id="KW-1133">Transmembrane helix</keyword>
<evidence type="ECO:0000256" key="2">
    <source>
        <dbReference type="ARBA" id="ARBA00022448"/>
    </source>
</evidence>
<dbReference type="Proteomes" id="UP000693970">
    <property type="component" value="Unassembled WGS sequence"/>
</dbReference>
<keyword evidence="4 8" id="KW-0812">Transmembrane</keyword>
<dbReference type="GO" id="GO:0005886">
    <property type="term" value="C:plasma membrane"/>
    <property type="evidence" value="ECO:0007669"/>
    <property type="project" value="UniProtKB-SubCell"/>
</dbReference>
<proteinExistence type="predicted"/>
<dbReference type="PANTHER" id="PTHR30269:SF37">
    <property type="entry name" value="MEMBRANE TRANSPORTER PROTEIN"/>
    <property type="match status" value="1"/>
</dbReference>
<gene>
    <name evidence="9" type="ORF">IV203_012217</name>
</gene>
<dbReference type="OrthoDB" id="43434at2759"/>
<dbReference type="EMBL" id="JAGRRH010000019">
    <property type="protein sequence ID" value="KAG7349620.1"/>
    <property type="molecule type" value="Genomic_DNA"/>
</dbReference>
<keyword evidence="3" id="KW-1003">Cell membrane</keyword>
<feature type="transmembrane region" description="Helical" evidence="8">
    <location>
        <begin position="114"/>
        <end position="132"/>
    </location>
</feature>
<dbReference type="Pfam" id="PF01925">
    <property type="entry name" value="TauE"/>
    <property type="match status" value="1"/>
</dbReference>
<comment type="subcellular location">
    <subcellularLocation>
        <location evidence="1">Cell membrane</location>
        <topology evidence="1">Multi-pass membrane protein</topology>
    </subcellularLocation>
</comment>
<keyword evidence="6 8" id="KW-0472">Membrane</keyword>
<keyword evidence="10" id="KW-1185">Reference proteome</keyword>
<reference evidence="9" key="1">
    <citation type="journal article" date="2021" name="Sci. Rep.">
        <title>Diploid genomic architecture of Nitzschia inconspicua, an elite biomass production diatom.</title>
        <authorList>
            <person name="Oliver A."/>
            <person name="Podell S."/>
            <person name="Pinowska A."/>
            <person name="Traller J.C."/>
            <person name="Smith S.R."/>
            <person name="McClure R."/>
            <person name="Beliaev A."/>
            <person name="Bohutskyi P."/>
            <person name="Hill E.A."/>
            <person name="Rabines A."/>
            <person name="Zheng H."/>
            <person name="Allen L.Z."/>
            <person name="Kuo A."/>
            <person name="Grigoriev I.V."/>
            <person name="Allen A.E."/>
            <person name="Hazlebeck D."/>
            <person name="Allen E.E."/>
        </authorList>
    </citation>
    <scope>NUCLEOTIDE SEQUENCE</scope>
    <source>
        <strain evidence="9">Hildebrandi</strain>
    </source>
</reference>
<feature type="transmembrane region" description="Helical" evidence="8">
    <location>
        <begin position="326"/>
        <end position="346"/>
    </location>
</feature>
<reference evidence="9" key="2">
    <citation type="submission" date="2021-04" db="EMBL/GenBank/DDBJ databases">
        <authorList>
            <person name="Podell S."/>
        </authorList>
    </citation>
    <scope>NUCLEOTIDE SEQUENCE</scope>
    <source>
        <strain evidence="9">Hildebrandi</strain>
    </source>
</reference>
<evidence type="ECO:0000256" key="8">
    <source>
        <dbReference type="SAM" id="Phobius"/>
    </source>
</evidence>
<evidence type="ECO:0000256" key="1">
    <source>
        <dbReference type="ARBA" id="ARBA00004651"/>
    </source>
</evidence>
<evidence type="ECO:0000256" key="4">
    <source>
        <dbReference type="ARBA" id="ARBA00022692"/>
    </source>
</evidence>
<feature type="transmembrane region" description="Helical" evidence="8">
    <location>
        <begin position="254"/>
        <end position="280"/>
    </location>
</feature>
<feature type="compositionally biased region" description="Basic and acidic residues" evidence="7">
    <location>
        <begin position="174"/>
        <end position="198"/>
    </location>
</feature>
<feature type="transmembrane region" description="Helical" evidence="8">
    <location>
        <begin position="228"/>
        <end position="248"/>
    </location>
</feature>
<evidence type="ECO:0000256" key="5">
    <source>
        <dbReference type="ARBA" id="ARBA00022989"/>
    </source>
</evidence>
<name>A0A9K3KUT9_9STRA</name>